<dbReference type="InterPro" id="IPR000225">
    <property type="entry name" value="Armadillo"/>
</dbReference>
<gene>
    <name evidence="6" type="primary">KPNA4_1</name>
    <name evidence="6" type="ORF">SK128_000115</name>
</gene>
<proteinExistence type="inferred from homology"/>
<feature type="region of interest" description="Disordered" evidence="5">
    <location>
        <begin position="1"/>
        <end position="39"/>
    </location>
</feature>
<name>A0AAN8WYY8_HALRR</name>
<dbReference type="SMART" id="SM00185">
    <property type="entry name" value="ARM"/>
    <property type="match status" value="5"/>
</dbReference>
<comment type="similarity">
    <text evidence="1">Belongs to the importin alpha family.</text>
</comment>
<evidence type="ECO:0000256" key="4">
    <source>
        <dbReference type="PROSITE-ProRule" id="PRU00259"/>
    </source>
</evidence>
<dbReference type="Gene3D" id="1.25.10.10">
    <property type="entry name" value="Leucine-rich Repeat Variant"/>
    <property type="match status" value="1"/>
</dbReference>
<sequence length="312" mass="34773">MAEQDGSHMRQPEMETEDQEKTEEERRKEMKEIAREAAAKEEDIGELAIEIVNGMRSHDPKVQISNAEKARQLLSNPQPPIQQFIDAGILPVLAACMNRNDLPHLQLEATWAVTNIASGPTEYTYALVEANHLPVLVDLLSNGRSKVQEQAVWALGNIVGDGPDCRDQALEEGIIRPLIELLASPIQVPLRRQVCWVLTNLFRVKNPVMSDDDKKLVANALKELVRHFDPQVQADALWAVAYFADLGSDYIDDLIGCGITRELVQRLYSNDSKVIAAALRATGTHSCGKRQPGTIQRESCFLISCQTHYTIV</sequence>
<dbReference type="SUPFAM" id="SSF48371">
    <property type="entry name" value="ARM repeat"/>
    <property type="match status" value="1"/>
</dbReference>
<feature type="compositionally biased region" description="Basic and acidic residues" evidence="5">
    <location>
        <begin position="1"/>
        <end position="13"/>
    </location>
</feature>
<evidence type="ECO:0000256" key="5">
    <source>
        <dbReference type="SAM" id="MobiDB-lite"/>
    </source>
</evidence>
<protein>
    <submittedName>
        <fullName evidence="6">Importin subunit alpha-3</fullName>
    </submittedName>
</protein>
<dbReference type="PROSITE" id="PS50176">
    <property type="entry name" value="ARM_REPEAT"/>
    <property type="match status" value="1"/>
</dbReference>
<dbReference type="InterPro" id="IPR016024">
    <property type="entry name" value="ARM-type_fold"/>
</dbReference>
<evidence type="ECO:0000313" key="7">
    <source>
        <dbReference type="Proteomes" id="UP001381693"/>
    </source>
</evidence>
<dbReference type="AlphaFoldDB" id="A0AAN8WYY8"/>
<evidence type="ECO:0000256" key="2">
    <source>
        <dbReference type="ARBA" id="ARBA00022448"/>
    </source>
</evidence>
<dbReference type="Proteomes" id="UP001381693">
    <property type="component" value="Unassembled WGS sequence"/>
</dbReference>
<keyword evidence="7" id="KW-1185">Reference proteome</keyword>
<keyword evidence="2" id="KW-0813">Transport</keyword>
<evidence type="ECO:0000313" key="6">
    <source>
        <dbReference type="EMBL" id="KAK7074592.1"/>
    </source>
</evidence>
<feature type="repeat" description="ARM" evidence="4">
    <location>
        <begin position="131"/>
        <end position="158"/>
    </location>
</feature>
<accession>A0AAN8WYY8</accession>
<feature type="compositionally biased region" description="Basic and acidic residues" evidence="5">
    <location>
        <begin position="23"/>
        <end position="39"/>
    </location>
</feature>
<comment type="caution">
    <text evidence="6">The sequence shown here is derived from an EMBL/GenBank/DDBJ whole genome shotgun (WGS) entry which is preliminary data.</text>
</comment>
<evidence type="ECO:0000256" key="3">
    <source>
        <dbReference type="ARBA" id="ARBA00022927"/>
    </source>
</evidence>
<dbReference type="EMBL" id="JAXCGZ010011524">
    <property type="protein sequence ID" value="KAK7074592.1"/>
    <property type="molecule type" value="Genomic_DNA"/>
</dbReference>
<organism evidence="6 7">
    <name type="scientific">Halocaridina rubra</name>
    <name type="common">Hawaiian red shrimp</name>
    <dbReference type="NCBI Taxonomy" id="373956"/>
    <lineage>
        <taxon>Eukaryota</taxon>
        <taxon>Metazoa</taxon>
        <taxon>Ecdysozoa</taxon>
        <taxon>Arthropoda</taxon>
        <taxon>Crustacea</taxon>
        <taxon>Multicrustacea</taxon>
        <taxon>Malacostraca</taxon>
        <taxon>Eumalacostraca</taxon>
        <taxon>Eucarida</taxon>
        <taxon>Decapoda</taxon>
        <taxon>Pleocyemata</taxon>
        <taxon>Caridea</taxon>
        <taxon>Atyoidea</taxon>
        <taxon>Atyidae</taxon>
        <taxon>Halocaridina</taxon>
    </lineage>
</organism>
<reference evidence="6 7" key="1">
    <citation type="submission" date="2023-11" db="EMBL/GenBank/DDBJ databases">
        <title>Halocaridina rubra genome assembly.</title>
        <authorList>
            <person name="Smith C."/>
        </authorList>
    </citation>
    <scope>NUCLEOTIDE SEQUENCE [LARGE SCALE GENOMIC DNA]</scope>
    <source>
        <strain evidence="6">EP-1</strain>
        <tissue evidence="6">Whole</tissue>
    </source>
</reference>
<dbReference type="GO" id="GO:0015031">
    <property type="term" value="P:protein transport"/>
    <property type="evidence" value="ECO:0007669"/>
    <property type="project" value="UniProtKB-KW"/>
</dbReference>
<dbReference type="Pfam" id="PF00514">
    <property type="entry name" value="Arm"/>
    <property type="match status" value="3"/>
</dbReference>
<keyword evidence="3" id="KW-0653">Protein transport</keyword>
<dbReference type="InterPro" id="IPR011989">
    <property type="entry name" value="ARM-like"/>
</dbReference>
<dbReference type="PANTHER" id="PTHR23316">
    <property type="entry name" value="IMPORTIN ALPHA"/>
    <property type="match status" value="1"/>
</dbReference>
<evidence type="ECO:0000256" key="1">
    <source>
        <dbReference type="ARBA" id="ARBA00010394"/>
    </source>
</evidence>